<protein>
    <submittedName>
        <fullName evidence="1">Uncharacterized protein</fullName>
    </submittedName>
</protein>
<gene>
    <name evidence="1" type="ORF">Tci_045383</name>
</gene>
<reference evidence="1" key="1">
    <citation type="journal article" date="2019" name="Sci. Rep.">
        <title>Draft genome of Tanacetum cinerariifolium, the natural source of mosquito coil.</title>
        <authorList>
            <person name="Yamashiro T."/>
            <person name="Shiraishi A."/>
            <person name="Satake H."/>
            <person name="Nakayama K."/>
        </authorList>
    </citation>
    <scope>NUCLEOTIDE SEQUENCE</scope>
</reference>
<organism evidence="1">
    <name type="scientific">Tanacetum cinerariifolium</name>
    <name type="common">Dalmatian daisy</name>
    <name type="synonym">Chrysanthemum cinerariifolium</name>
    <dbReference type="NCBI Taxonomy" id="118510"/>
    <lineage>
        <taxon>Eukaryota</taxon>
        <taxon>Viridiplantae</taxon>
        <taxon>Streptophyta</taxon>
        <taxon>Embryophyta</taxon>
        <taxon>Tracheophyta</taxon>
        <taxon>Spermatophyta</taxon>
        <taxon>Magnoliopsida</taxon>
        <taxon>eudicotyledons</taxon>
        <taxon>Gunneridae</taxon>
        <taxon>Pentapetalae</taxon>
        <taxon>asterids</taxon>
        <taxon>campanulids</taxon>
        <taxon>Asterales</taxon>
        <taxon>Asteraceae</taxon>
        <taxon>Asteroideae</taxon>
        <taxon>Anthemideae</taxon>
        <taxon>Anthemidinae</taxon>
        <taxon>Tanacetum</taxon>
    </lineage>
</organism>
<dbReference type="EMBL" id="BKCJ010006683">
    <property type="protein sequence ID" value="GEU73405.1"/>
    <property type="molecule type" value="Genomic_DNA"/>
</dbReference>
<dbReference type="InterPro" id="IPR021109">
    <property type="entry name" value="Peptidase_aspartic_dom_sf"/>
</dbReference>
<sequence length="677" mass="77208">MALPVQNMKNSAFSMSLELQRQFGNYSPYDMLRELKSMFENKLVLNFGLILNSFSNDFEGFICNYNIHSIGKTISELHVILIEYEKGLPNKAATPQVLAIQERAPGKGCDSPLLQRGGQQKKNRHVYLAELMMKKKQAGFASTSSIFTIELFSFSNKSWVYDTGFDNCHYAPTITRGVVSVSHLIDNGFVSCFTDYGILVSKNNVLYFNAIPRDGIYEIDMLNIVSNVNSIYTVSNKRSKHNLNSTYLWHCGLAHIRKSIKITHDISKIDNLKFRLCAGCRFHHLTLASSKNRLETCYTGVSDVVRLLRQIKEAQPARRPARASTKGKPQPAERLGMDTLSLVSKYLNGMEDILDNEDSLEARKLTVEKSKEELELFKVLDHKSVIVNDGSHKVVVFKKVPPRSYSKPFTSFSLPCDVYSQGVWDAKLDMADSFNYMTKERFDQLGFVQVDYGKYGERWLERDFLLTSKSRVDSGIGEMRIDLTMLEEMNDIDVILDKLVENLEDVELEESKTILEVLKNYMTYRKRLDEVLMGRARLSSDDYSKEVKIRIIEHGLPKKMCDLGNYVLPVKVNGTIKMNALADTRESVSMLPYYLFMNLGLRDPKHYNSNLTMADNTKAKAMGEVKNVRIQIRTCGAVIDMGRGTLFIDDGVIHHTYFPKPRAKAYLDNFAQEEEDD</sequence>
<name>A0A6L2MM84_TANCI</name>
<comment type="caution">
    <text evidence="1">The sequence shown here is derived from an EMBL/GenBank/DDBJ whole genome shotgun (WGS) entry which is preliminary data.</text>
</comment>
<accession>A0A6L2MM84</accession>
<proteinExistence type="predicted"/>
<evidence type="ECO:0000313" key="1">
    <source>
        <dbReference type="EMBL" id="GEU73405.1"/>
    </source>
</evidence>
<dbReference type="Gene3D" id="2.40.70.10">
    <property type="entry name" value="Acid Proteases"/>
    <property type="match status" value="1"/>
</dbReference>
<dbReference type="AlphaFoldDB" id="A0A6L2MM84"/>